<reference evidence="9" key="1">
    <citation type="submission" date="2021-01" db="EMBL/GenBank/DDBJ databases">
        <authorList>
            <person name="Corre E."/>
            <person name="Pelletier E."/>
            <person name="Niang G."/>
            <person name="Scheremetjew M."/>
            <person name="Finn R."/>
            <person name="Kale V."/>
            <person name="Holt S."/>
            <person name="Cochrane G."/>
            <person name="Meng A."/>
            <person name="Brown T."/>
            <person name="Cohen L."/>
        </authorList>
    </citation>
    <scope>NUCLEOTIDE SEQUENCE</scope>
    <source>
        <strain evidence="9">Clade-D-RCC2572</strain>
    </source>
</reference>
<evidence type="ECO:0000256" key="3">
    <source>
        <dbReference type="ARBA" id="ARBA00022603"/>
    </source>
</evidence>
<keyword evidence="5" id="KW-0949">S-adenosyl-L-methionine</keyword>
<evidence type="ECO:0000313" key="9">
    <source>
        <dbReference type="EMBL" id="CAD8586673.1"/>
    </source>
</evidence>
<dbReference type="SUPFAM" id="SSF82199">
    <property type="entry name" value="SET domain"/>
    <property type="match status" value="1"/>
</dbReference>
<dbReference type="AlphaFoldDB" id="A0A6U0BJ63"/>
<comment type="subcellular location">
    <subcellularLocation>
        <location evidence="1">Chromosome</location>
    </subcellularLocation>
</comment>
<keyword evidence="7" id="KW-0862">Zinc</keyword>
<name>A0A6U0BJ63_9CHLO</name>
<dbReference type="InterPro" id="IPR001214">
    <property type="entry name" value="SET_dom"/>
</dbReference>
<dbReference type="Pfam" id="PF00856">
    <property type="entry name" value="SET"/>
    <property type="match status" value="1"/>
</dbReference>
<evidence type="ECO:0000256" key="4">
    <source>
        <dbReference type="ARBA" id="ARBA00022679"/>
    </source>
</evidence>
<dbReference type="GO" id="GO:0032259">
    <property type="term" value="P:methylation"/>
    <property type="evidence" value="ECO:0007669"/>
    <property type="project" value="UniProtKB-KW"/>
</dbReference>
<evidence type="ECO:0000256" key="2">
    <source>
        <dbReference type="ARBA" id="ARBA00022454"/>
    </source>
</evidence>
<protein>
    <recommendedName>
        <fullName evidence="8">SET domain-containing protein</fullName>
    </recommendedName>
</protein>
<accession>A0A6U0BJ63</accession>
<dbReference type="PROSITE" id="PS50280">
    <property type="entry name" value="SET"/>
    <property type="match status" value="1"/>
</dbReference>
<evidence type="ECO:0000256" key="1">
    <source>
        <dbReference type="ARBA" id="ARBA00004286"/>
    </source>
</evidence>
<proteinExistence type="predicted"/>
<dbReference type="GO" id="GO:0005694">
    <property type="term" value="C:chromosome"/>
    <property type="evidence" value="ECO:0007669"/>
    <property type="project" value="UniProtKB-SubCell"/>
</dbReference>
<dbReference type="InterPro" id="IPR046341">
    <property type="entry name" value="SET_dom_sf"/>
</dbReference>
<dbReference type="GO" id="GO:0046872">
    <property type="term" value="F:metal ion binding"/>
    <property type="evidence" value="ECO:0007669"/>
    <property type="project" value="UniProtKB-KW"/>
</dbReference>
<dbReference type="EMBL" id="HBEW01007174">
    <property type="protein sequence ID" value="CAD8586673.1"/>
    <property type="molecule type" value="Transcribed_RNA"/>
</dbReference>
<organism evidence="9">
    <name type="scientific">Ostreococcus mediterraneus</name>
    <dbReference type="NCBI Taxonomy" id="1486918"/>
    <lineage>
        <taxon>Eukaryota</taxon>
        <taxon>Viridiplantae</taxon>
        <taxon>Chlorophyta</taxon>
        <taxon>Mamiellophyceae</taxon>
        <taxon>Mamiellales</taxon>
        <taxon>Bathycoccaceae</taxon>
        <taxon>Ostreococcus</taxon>
    </lineage>
</organism>
<dbReference type="InterPro" id="IPR050973">
    <property type="entry name" value="H3K9_Histone-Lys_N-MTase"/>
</dbReference>
<evidence type="ECO:0000256" key="5">
    <source>
        <dbReference type="ARBA" id="ARBA00022691"/>
    </source>
</evidence>
<keyword evidence="3" id="KW-0489">Methyltransferase</keyword>
<dbReference type="PANTHER" id="PTHR46223">
    <property type="entry name" value="HISTONE-LYSINE N-METHYLTRANSFERASE SUV39H"/>
    <property type="match status" value="1"/>
</dbReference>
<evidence type="ECO:0000256" key="6">
    <source>
        <dbReference type="ARBA" id="ARBA00022723"/>
    </source>
</evidence>
<dbReference type="SMART" id="SM00317">
    <property type="entry name" value="SET"/>
    <property type="match status" value="1"/>
</dbReference>
<dbReference type="Gene3D" id="2.170.270.10">
    <property type="entry name" value="SET domain"/>
    <property type="match status" value="1"/>
</dbReference>
<evidence type="ECO:0000256" key="7">
    <source>
        <dbReference type="ARBA" id="ARBA00022833"/>
    </source>
</evidence>
<dbReference type="GO" id="GO:0008168">
    <property type="term" value="F:methyltransferase activity"/>
    <property type="evidence" value="ECO:0007669"/>
    <property type="project" value="UniProtKB-KW"/>
</dbReference>
<dbReference type="PANTHER" id="PTHR46223:SF3">
    <property type="entry name" value="HISTONE-LYSINE N-METHYLTRANSFERASE SET-23"/>
    <property type="match status" value="1"/>
</dbReference>
<sequence length="400" mass="45159">MSPADEALDVIKYEECNVNDFVIVESGEAEKWKAKIIKKVEGRLRVRWLREWTPSCAEEDVGETDLYEWDPHDANDIEVANLIEIGPCLFHKVSRPSFEPAGQVFCCDATCAGRCVVTTKRKVQSTPGLIKTKKERKTNPVPDGFVEWEQNVIAESLSRDIDSNPFDYINLRQSSGVPESRPLYEKTTCECNIVVPQLKERLALESLNVNKIHAFSDGECPSKAIKCGRIPHALAVRRVENKGYGIFARENIEKGAYLFEYVGEIISKNEASDREIKYAENRQFYLHDIHGKKNHPSYERYVIDPTTKGNIARMLNHSCVPNVTTIEIAASEDSLMDFNGKPSLVPRVVFFAVSDIKVGEELCIDYVPKRDAAAMRKELVCYCGNPKVGEANATCRGWIF</sequence>
<keyword evidence="2" id="KW-0158">Chromosome</keyword>
<feature type="domain" description="SET" evidence="8">
    <location>
        <begin position="232"/>
        <end position="367"/>
    </location>
</feature>
<gene>
    <name evidence="9" type="ORF">OMED0929_LOCUS6061</name>
</gene>
<keyword evidence="6" id="KW-0479">Metal-binding</keyword>
<keyword evidence="4" id="KW-0808">Transferase</keyword>
<evidence type="ECO:0000259" key="8">
    <source>
        <dbReference type="PROSITE" id="PS50280"/>
    </source>
</evidence>